<protein>
    <submittedName>
        <fullName evidence="2">ATP-binding protein</fullName>
    </submittedName>
</protein>
<evidence type="ECO:0000259" key="1">
    <source>
        <dbReference type="Pfam" id="PF01695"/>
    </source>
</evidence>
<name>A0ABY8JW62_9BRAD</name>
<dbReference type="InterPro" id="IPR002611">
    <property type="entry name" value="IstB_ATP-bd"/>
</dbReference>
<evidence type="ECO:0000313" key="3">
    <source>
        <dbReference type="Proteomes" id="UP001221546"/>
    </source>
</evidence>
<dbReference type="GO" id="GO:0005524">
    <property type="term" value="F:ATP binding"/>
    <property type="evidence" value="ECO:0007669"/>
    <property type="project" value="UniProtKB-KW"/>
</dbReference>
<gene>
    <name evidence="2" type="ORF">QA636_34680</name>
</gene>
<dbReference type="RefSeq" id="WP_310885979.1">
    <property type="nucleotide sequence ID" value="NZ_CP121646.1"/>
</dbReference>
<dbReference type="Pfam" id="PF01695">
    <property type="entry name" value="IstB_IS21"/>
    <property type="match status" value="1"/>
</dbReference>
<dbReference type="Proteomes" id="UP001221546">
    <property type="component" value="Chromosome"/>
</dbReference>
<proteinExistence type="predicted"/>
<keyword evidence="2" id="KW-0067">ATP-binding</keyword>
<reference evidence="2 3" key="1">
    <citation type="submission" date="2023-04" db="EMBL/GenBank/DDBJ databases">
        <title>Australian commercial rhizobial inoculants.</title>
        <authorList>
            <person name="Kohlmeier M.G."/>
            <person name="O'Hara G.W."/>
            <person name="Colombi E."/>
            <person name="Ramsay J.P."/>
            <person name="Terpolilli J."/>
        </authorList>
    </citation>
    <scope>NUCLEOTIDE SEQUENCE [LARGE SCALE GENOMIC DNA]</scope>
    <source>
        <strain evidence="2 3">CB627</strain>
    </source>
</reference>
<sequence>MCGLAGVGKSWPAPALGHKACRENHSVLYQRVLRLFDNLALARRDGRYRVLTRAFSTAARAGAVKDARLRARQGLSLTAPSTPPG</sequence>
<feature type="domain" description="IstB-like ATP-binding" evidence="1">
    <location>
        <begin position="2"/>
        <end position="50"/>
    </location>
</feature>
<dbReference type="InterPro" id="IPR027417">
    <property type="entry name" value="P-loop_NTPase"/>
</dbReference>
<dbReference type="EMBL" id="CP121646">
    <property type="protein sequence ID" value="WFU68263.1"/>
    <property type="molecule type" value="Genomic_DNA"/>
</dbReference>
<keyword evidence="2" id="KW-0547">Nucleotide-binding</keyword>
<accession>A0ABY8JW62</accession>
<keyword evidence="3" id="KW-1185">Reference proteome</keyword>
<evidence type="ECO:0000313" key="2">
    <source>
        <dbReference type="EMBL" id="WFU68263.1"/>
    </source>
</evidence>
<dbReference type="Gene3D" id="3.40.50.300">
    <property type="entry name" value="P-loop containing nucleotide triphosphate hydrolases"/>
    <property type="match status" value="1"/>
</dbReference>
<organism evidence="2 3">
    <name type="scientific">Bradyrhizobium brasilense</name>
    <dbReference type="NCBI Taxonomy" id="1419277"/>
    <lineage>
        <taxon>Bacteria</taxon>
        <taxon>Pseudomonadati</taxon>
        <taxon>Pseudomonadota</taxon>
        <taxon>Alphaproteobacteria</taxon>
        <taxon>Hyphomicrobiales</taxon>
        <taxon>Nitrobacteraceae</taxon>
        <taxon>Bradyrhizobium</taxon>
    </lineage>
</organism>